<evidence type="ECO:0000313" key="2">
    <source>
        <dbReference type="EMBL" id="MFD2564273.1"/>
    </source>
</evidence>
<gene>
    <name evidence="2" type="ORF">ACFSR1_16450</name>
</gene>
<dbReference type="EMBL" id="JBHULE010000019">
    <property type="protein sequence ID" value="MFD2564273.1"/>
    <property type="molecule type" value="Genomic_DNA"/>
</dbReference>
<evidence type="ECO:0000313" key="3">
    <source>
        <dbReference type="Proteomes" id="UP001597319"/>
    </source>
</evidence>
<proteinExistence type="predicted"/>
<sequence>MAPLKFEDSIKEKLEQRTIQPSDESWDKLDQQLNDQHSSRKVKNYWWLGIAASIIGFLILSTVFITSNEKVESNNRELVDVNKEGVKENRSTDFVKIKPQELKQEIREIESNKESLIKPTVIVKNHDFESNSLKKREDKEDINVDFNSINSINEGVFKNNTTETVAIQIDTIISKKRVIEEDKSPPFTVEIIETKIAGVVEKVKELEKNNGVVTDEEVDALLRKAQLEITTEQILKSNTVSASALLLDVESELDESFKDRVFEALKTGFEKLKTTVAERDN</sequence>
<keyword evidence="1" id="KW-1133">Transmembrane helix</keyword>
<dbReference type="Proteomes" id="UP001597319">
    <property type="component" value="Unassembled WGS sequence"/>
</dbReference>
<feature type="transmembrane region" description="Helical" evidence="1">
    <location>
        <begin position="45"/>
        <end position="65"/>
    </location>
</feature>
<keyword evidence="1" id="KW-0812">Transmembrane</keyword>
<dbReference type="RefSeq" id="WP_378294112.1">
    <property type="nucleotide sequence ID" value="NZ_JBHULE010000019.1"/>
</dbReference>
<evidence type="ECO:0000256" key="1">
    <source>
        <dbReference type="SAM" id="Phobius"/>
    </source>
</evidence>
<name>A0ABW5LHF2_9FLAO</name>
<organism evidence="2 3">
    <name type="scientific">Aquimarina rubra</name>
    <dbReference type="NCBI Taxonomy" id="1920033"/>
    <lineage>
        <taxon>Bacteria</taxon>
        <taxon>Pseudomonadati</taxon>
        <taxon>Bacteroidota</taxon>
        <taxon>Flavobacteriia</taxon>
        <taxon>Flavobacteriales</taxon>
        <taxon>Flavobacteriaceae</taxon>
        <taxon>Aquimarina</taxon>
    </lineage>
</organism>
<keyword evidence="1" id="KW-0472">Membrane</keyword>
<protein>
    <recommendedName>
        <fullName evidence="4">Anti-sigma factor</fullName>
    </recommendedName>
</protein>
<evidence type="ECO:0008006" key="4">
    <source>
        <dbReference type="Google" id="ProtNLM"/>
    </source>
</evidence>
<keyword evidence="3" id="KW-1185">Reference proteome</keyword>
<comment type="caution">
    <text evidence="2">The sequence shown here is derived from an EMBL/GenBank/DDBJ whole genome shotgun (WGS) entry which is preliminary data.</text>
</comment>
<reference evidence="3" key="1">
    <citation type="journal article" date="2019" name="Int. J. Syst. Evol. Microbiol.">
        <title>The Global Catalogue of Microorganisms (GCM) 10K type strain sequencing project: providing services to taxonomists for standard genome sequencing and annotation.</title>
        <authorList>
            <consortium name="The Broad Institute Genomics Platform"/>
            <consortium name="The Broad Institute Genome Sequencing Center for Infectious Disease"/>
            <person name="Wu L."/>
            <person name="Ma J."/>
        </authorList>
    </citation>
    <scope>NUCLEOTIDE SEQUENCE [LARGE SCALE GENOMIC DNA]</scope>
    <source>
        <strain evidence="3">KCTC 52274</strain>
    </source>
</reference>
<accession>A0ABW5LHF2</accession>